<keyword evidence="4" id="KW-1185">Reference proteome</keyword>
<evidence type="ECO:0000259" key="2">
    <source>
        <dbReference type="Pfam" id="PF13466"/>
    </source>
</evidence>
<name>A0A839HWB4_9BURK</name>
<proteinExistence type="predicted"/>
<gene>
    <name evidence="3" type="ORF">H4F90_14010</name>
</gene>
<feature type="domain" description="MlaB-like STAS" evidence="2">
    <location>
        <begin position="269"/>
        <end position="346"/>
    </location>
</feature>
<dbReference type="RefSeq" id="WP_182665660.1">
    <property type="nucleotide sequence ID" value="NZ_JACIVI010000006.1"/>
</dbReference>
<dbReference type="EMBL" id="JACIVI010000006">
    <property type="protein sequence ID" value="MBB1163084.1"/>
    <property type="molecule type" value="Genomic_DNA"/>
</dbReference>
<sequence length="357" mass="38588">MSEDPAARLRKPRAGLFVEVARRLRAGPPPAPIDAASSFGLTGPDTLIARGELKAMIERKRRNDFVRKREFDALRRLRREGPTVVGPATLEPSSMLDDSVLPGLSEARRRAEQDVRAKIDAIEREMSTEALPGSTRPGEAAAAEPPAPAPSARAGRRRFEGSTLLPDPWPALPEPPAHAGVHEPGLEAAAFAFARGAVEAAEQALRARIAPGAAQAAEPEAWRALADLLRAVGRAPAFEALVRDFQDRFGDAVPRWVRPQPPIAAEGLLRLDGVLQAPLAARLAQPELLALRCGTLVLDCRELQRIEPAAAAELLHWVLQRRAAGCQLRIEQPHRLIVPLLQAIGLPAHAALQPRED</sequence>
<dbReference type="InterPro" id="IPR058548">
    <property type="entry name" value="MlaB-like_STAS"/>
</dbReference>
<evidence type="ECO:0000256" key="1">
    <source>
        <dbReference type="SAM" id="MobiDB-lite"/>
    </source>
</evidence>
<accession>A0A839HWB4</accession>
<dbReference type="Proteomes" id="UP000586093">
    <property type="component" value="Unassembled WGS sequence"/>
</dbReference>
<dbReference type="AlphaFoldDB" id="A0A839HWB4"/>
<evidence type="ECO:0000313" key="3">
    <source>
        <dbReference type="EMBL" id="MBB1163084.1"/>
    </source>
</evidence>
<comment type="caution">
    <text evidence="3">The sequence shown here is derived from an EMBL/GenBank/DDBJ whole genome shotgun (WGS) entry which is preliminary data.</text>
</comment>
<reference evidence="3 4" key="1">
    <citation type="submission" date="2020-08" db="EMBL/GenBank/DDBJ databases">
        <title>Aquariorum lacteus gen. nov., sp. nov., a new member of the family Comamonadaceae, isolated from freshwater aquarium.</title>
        <authorList>
            <person name="Chun S.-J."/>
        </authorList>
    </citation>
    <scope>NUCLEOTIDE SEQUENCE [LARGE SCALE GENOMIC DNA]</scope>
    <source>
        <strain evidence="3 4">SJAQ100</strain>
    </source>
</reference>
<organism evidence="3 4">
    <name type="scientific">Aquariibacter albus</name>
    <dbReference type="NCBI Taxonomy" id="2759899"/>
    <lineage>
        <taxon>Bacteria</taxon>
        <taxon>Pseudomonadati</taxon>
        <taxon>Pseudomonadota</taxon>
        <taxon>Betaproteobacteria</taxon>
        <taxon>Burkholderiales</taxon>
        <taxon>Sphaerotilaceae</taxon>
        <taxon>Aquariibacter</taxon>
    </lineage>
</organism>
<protein>
    <submittedName>
        <fullName evidence="3">STAS domain-containing protein</fullName>
    </submittedName>
</protein>
<dbReference type="Pfam" id="PF13466">
    <property type="entry name" value="STAS_2"/>
    <property type="match status" value="1"/>
</dbReference>
<feature type="region of interest" description="Disordered" evidence="1">
    <location>
        <begin position="125"/>
        <end position="165"/>
    </location>
</feature>
<evidence type="ECO:0000313" key="4">
    <source>
        <dbReference type="Proteomes" id="UP000586093"/>
    </source>
</evidence>